<dbReference type="Gene3D" id="1.10.460.10">
    <property type="entry name" value="Topoisomerase I, domain 2"/>
    <property type="match status" value="1"/>
</dbReference>
<evidence type="ECO:0000256" key="4">
    <source>
        <dbReference type="ARBA" id="ARBA00022723"/>
    </source>
</evidence>
<dbReference type="InterPro" id="IPR013826">
    <property type="entry name" value="Topo_IA_cen_sub3"/>
</dbReference>
<keyword evidence="6" id="KW-0862">Zinc</keyword>
<comment type="caution">
    <text evidence="17">The sequence shown here is derived from an EMBL/GenBank/DDBJ whole genome shotgun (WGS) entry which is preliminary data.</text>
</comment>
<comment type="catalytic activity">
    <reaction evidence="1 11">
        <text>ATP-independent breakage of single-stranded DNA, followed by passage and rejoining.</text>
        <dbReference type="EC" id="5.6.2.1"/>
    </reaction>
</comment>
<dbReference type="PROSITE" id="PS52039">
    <property type="entry name" value="TOPO_IA_2"/>
    <property type="match status" value="1"/>
</dbReference>
<dbReference type="EC" id="5.6.2.1" evidence="3 11"/>
<dbReference type="GO" id="GO:0008270">
    <property type="term" value="F:zinc ion binding"/>
    <property type="evidence" value="ECO:0007669"/>
    <property type="project" value="UniProtKB-KW"/>
</dbReference>
<dbReference type="FunFam" id="1.10.290.10:FF:000001">
    <property type="entry name" value="DNA topoisomerase"/>
    <property type="match status" value="1"/>
</dbReference>
<dbReference type="PROSITE" id="PS51999">
    <property type="entry name" value="ZF_GRF"/>
    <property type="match status" value="2"/>
</dbReference>
<organism evidence="17 18">
    <name type="scientific">Brachionus calyciflorus</name>
    <dbReference type="NCBI Taxonomy" id="104777"/>
    <lineage>
        <taxon>Eukaryota</taxon>
        <taxon>Metazoa</taxon>
        <taxon>Spiralia</taxon>
        <taxon>Gnathifera</taxon>
        <taxon>Rotifera</taxon>
        <taxon>Eurotatoria</taxon>
        <taxon>Monogononta</taxon>
        <taxon>Pseudotrocha</taxon>
        <taxon>Ploima</taxon>
        <taxon>Brachionidae</taxon>
        <taxon>Brachionus</taxon>
    </lineage>
</organism>
<evidence type="ECO:0000256" key="9">
    <source>
        <dbReference type="ARBA" id="ARBA00023235"/>
    </source>
</evidence>
<dbReference type="InterPro" id="IPR000380">
    <property type="entry name" value="Topo_IA"/>
</dbReference>
<dbReference type="SUPFAM" id="SSF56712">
    <property type="entry name" value="Prokaryotic type I DNA topoisomerase"/>
    <property type="match status" value="1"/>
</dbReference>
<evidence type="ECO:0000256" key="10">
    <source>
        <dbReference type="PROSITE-ProRule" id="PRU00047"/>
    </source>
</evidence>
<feature type="domain" description="GRF-type" evidence="15">
    <location>
        <begin position="863"/>
        <end position="902"/>
    </location>
</feature>
<gene>
    <name evidence="17" type="ORF">OXX778_LOCUS17861</name>
</gene>
<feature type="region of interest" description="Disordered" evidence="12">
    <location>
        <begin position="720"/>
        <end position="772"/>
    </location>
</feature>
<evidence type="ECO:0000259" key="13">
    <source>
        <dbReference type="PROSITE" id="PS50158"/>
    </source>
</evidence>
<evidence type="ECO:0000256" key="1">
    <source>
        <dbReference type="ARBA" id="ARBA00000213"/>
    </source>
</evidence>
<dbReference type="InterPro" id="IPR001878">
    <property type="entry name" value="Znf_CCHC"/>
</dbReference>
<dbReference type="FunFam" id="1.10.460.10:FF:000003">
    <property type="entry name" value="DNA topoisomerase"/>
    <property type="match status" value="1"/>
</dbReference>
<feature type="compositionally biased region" description="Polar residues" evidence="12">
    <location>
        <begin position="735"/>
        <end position="765"/>
    </location>
</feature>
<evidence type="ECO:0000313" key="18">
    <source>
        <dbReference type="Proteomes" id="UP000663879"/>
    </source>
</evidence>
<feature type="compositionally biased region" description="Basic and acidic residues" evidence="12">
    <location>
        <begin position="923"/>
        <end position="932"/>
    </location>
</feature>
<evidence type="ECO:0000256" key="11">
    <source>
        <dbReference type="RuleBase" id="RU362092"/>
    </source>
</evidence>
<evidence type="ECO:0000259" key="14">
    <source>
        <dbReference type="PROSITE" id="PS50880"/>
    </source>
</evidence>
<keyword evidence="7 11" id="KW-0799">Topoisomerase</keyword>
<evidence type="ECO:0000256" key="7">
    <source>
        <dbReference type="ARBA" id="ARBA00023029"/>
    </source>
</evidence>
<dbReference type="Gene3D" id="3.40.50.140">
    <property type="match status" value="1"/>
</dbReference>
<dbReference type="Gene3D" id="2.70.20.10">
    <property type="entry name" value="Topoisomerase I, domain 3"/>
    <property type="match status" value="1"/>
</dbReference>
<dbReference type="SMART" id="SM00437">
    <property type="entry name" value="TOP1Ac"/>
    <property type="match status" value="1"/>
</dbReference>
<feature type="compositionally biased region" description="Low complexity" evidence="12">
    <location>
        <begin position="720"/>
        <end position="729"/>
    </location>
</feature>
<dbReference type="GO" id="GO:0003917">
    <property type="term" value="F:DNA topoisomerase type I (single strand cut, ATP-independent) activity"/>
    <property type="evidence" value="ECO:0007669"/>
    <property type="project" value="UniProtKB-EC"/>
</dbReference>
<dbReference type="SMART" id="SM00436">
    <property type="entry name" value="TOP1Bc"/>
    <property type="match status" value="1"/>
</dbReference>
<dbReference type="SUPFAM" id="SSF57756">
    <property type="entry name" value="Retrovirus zinc finger-like domains"/>
    <property type="match status" value="1"/>
</dbReference>
<dbReference type="InterPro" id="IPR023406">
    <property type="entry name" value="Topo_IA_AS"/>
</dbReference>
<dbReference type="Gene3D" id="1.10.290.10">
    <property type="entry name" value="Topoisomerase I, domain 4"/>
    <property type="match status" value="1"/>
</dbReference>
<feature type="region of interest" description="Disordered" evidence="12">
    <location>
        <begin position="369"/>
        <end position="390"/>
    </location>
</feature>
<accession>A0A814IYM0</accession>
<dbReference type="InterPro" id="IPR006171">
    <property type="entry name" value="TOPRIM_dom"/>
</dbReference>
<dbReference type="InterPro" id="IPR003602">
    <property type="entry name" value="Topo_IA_DNA-bd_dom"/>
</dbReference>
<evidence type="ECO:0000256" key="6">
    <source>
        <dbReference type="ARBA" id="ARBA00022833"/>
    </source>
</evidence>
<dbReference type="Gene3D" id="3.30.65.10">
    <property type="entry name" value="Bacterial Topoisomerase I, domain 1"/>
    <property type="match status" value="1"/>
</dbReference>
<dbReference type="GO" id="GO:0031422">
    <property type="term" value="C:RecQ family helicase-topoisomerase III complex"/>
    <property type="evidence" value="ECO:0007669"/>
    <property type="project" value="TreeGrafter"/>
</dbReference>
<comment type="similarity">
    <text evidence="2 11">Belongs to the type IA topoisomerase family.</text>
</comment>
<dbReference type="GO" id="GO:0006310">
    <property type="term" value="P:DNA recombination"/>
    <property type="evidence" value="ECO:0007669"/>
    <property type="project" value="TreeGrafter"/>
</dbReference>
<dbReference type="PANTHER" id="PTHR11390">
    <property type="entry name" value="PROKARYOTIC DNA TOPOISOMERASE"/>
    <property type="match status" value="1"/>
</dbReference>
<evidence type="ECO:0000256" key="12">
    <source>
        <dbReference type="SAM" id="MobiDB-lite"/>
    </source>
</evidence>
<name>A0A814IYM0_9BILA</name>
<dbReference type="GO" id="GO:0006265">
    <property type="term" value="P:DNA topological change"/>
    <property type="evidence" value="ECO:0007669"/>
    <property type="project" value="InterPro"/>
</dbReference>
<reference evidence="17" key="1">
    <citation type="submission" date="2021-02" db="EMBL/GenBank/DDBJ databases">
        <authorList>
            <person name="Nowell W R."/>
        </authorList>
    </citation>
    <scope>NUCLEOTIDE SEQUENCE</scope>
    <source>
        <strain evidence="17">Ploen Becks lab</strain>
    </source>
</reference>
<dbReference type="Pfam" id="PF01751">
    <property type="entry name" value="Toprim"/>
    <property type="match status" value="1"/>
</dbReference>
<dbReference type="InterPro" id="IPR003601">
    <property type="entry name" value="Topo_IA_2"/>
</dbReference>
<evidence type="ECO:0000259" key="16">
    <source>
        <dbReference type="PROSITE" id="PS52039"/>
    </source>
</evidence>
<dbReference type="InterPro" id="IPR010666">
    <property type="entry name" value="Znf_GRF"/>
</dbReference>
<dbReference type="InterPro" id="IPR023405">
    <property type="entry name" value="Topo_IA_core_domain"/>
</dbReference>
<dbReference type="InterPro" id="IPR036875">
    <property type="entry name" value="Znf_CCHC_sf"/>
</dbReference>
<dbReference type="AlphaFoldDB" id="A0A814IYM0"/>
<evidence type="ECO:0000259" key="15">
    <source>
        <dbReference type="PROSITE" id="PS51999"/>
    </source>
</evidence>
<dbReference type="PROSITE" id="PS00396">
    <property type="entry name" value="TOPO_IA_1"/>
    <property type="match status" value="1"/>
</dbReference>
<evidence type="ECO:0000256" key="5">
    <source>
        <dbReference type="ARBA" id="ARBA00022771"/>
    </source>
</evidence>
<dbReference type="Pfam" id="PF01131">
    <property type="entry name" value="Topoisom_bac"/>
    <property type="match status" value="1"/>
</dbReference>
<keyword evidence="4" id="KW-0479">Metal-binding</keyword>
<dbReference type="InterPro" id="IPR013824">
    <property type="entry name" value="Topo_IA_cen_sub1"/>
</dbReference>
<evidence type="ECO:0000256" key="3">
    <source>
        <dbReference type="ARBA" id="ARBA00012891"/>
    </source>
</evidence>
<dbReference type="OrthoDB" id="430051at2759"/>
<feature type="region of interest" description="Disordered" evidence="12">
    <location>
        <begin position="902"/>
        <end position="953"/>
    </location>
</feature>
<feature type="region of interest" description="Disordered" evidence="12">
    <location>
        <begin position="829"/>
        <end position="857"/>
    </location>
</feature>
<dbReference type="PROSITE" id="PS50880">
    <property type="entry name" value="TOPRIM"/>
    <property type="match status" value="1"/>
</dbReference>
<feature type="domain" description="Toprim" evidence="14">
    <location>
        <begin position="3"/>
        <end position="147"/>
    </location>
</feature>
<dbReference type="InterPro" id="IPR013497">
    <property type="entry name" value="Topo_IA_cen"/>
</dbReference>
<feature type="domain" description="Topo IA-type catalytic" evidence="16">
    <location>
        <begin position="165"/>
        <end position="582"/>
    </location>
</feature>
<proteinExistence type="inferred from homology"/>
<dbReference type="Pfam" id="PF06839">
    <property type="entry name" value="Zn_ribbon_GRF"/>
    <property type="match status" value="2"/>
</dbReference>
<dbReference type="PROSITE" id="PS50158">
    <property type="entry name" value="ZF_CCHC"/>
    <property type="match status" value="1"/>
</dbReference>
<dbReference type="GO" id="GO:0005634">
    <property type="term" value="C:nucleus"/>
    <property type="evidence" value="ECO:0007669"/>
    <property type="project" value="TreeGrafter"/>
</dbReference>
<feature type="domain" description="GRF-type" evidence="15">
    <location>
        <begin position="781"/>
        <end position="822"/>
    </location>
</feature>
<protein>
    <recommendedName>
        <fullName evidence="3 11">DNA topoisomerase</fullName>
        <ecNumber evidence="3 11">5.6.2.1</ecNumber>
    </recommendedName>
</protein>
<dbReference type="EMBL" id="CAJNOC010004707">
    <property type="protein sequence ID" value="CAF1030965.1"/>
    <property type="molecule type" value="Genomic_DNA"/>
</dbReference>
<keyword evidence="9 11" id="KW-0413">Isomerase</keyword>
<keyword evidence="5 10" id="KW-0863">Zinc-finger</keyword>
<evidence type="ECO:0000256" key="8">
    <source>
        <dbReference type="ARBA" id="ARBA00023125"/>
    </source>
</evidence>
<dbReference type="PRINTS" id="PR00417">
    <property type="entry name" value="PRTPISMRASEI"/>
</dbReference>
<dbReference type="GO" id="GO:0006281">
    <property type="term" value="P:DNA repair"/>
    <property type="evidence" value="ECO:0007669"/>
    <property type="project" value="TreeGrafter"/>
</dbReference>
<dbReference type="InterPro" id="IPR034144">
    <property type="entry name" value="TOPRIM_TopoIII"/>
</dbReference>
<dbReference type="GO" id="GO:0003677">
    <property type="term" value="F:DNA binding"/>
    <property type="evidence" value="ECO:0007669"/>
    <property type="project" value="UniProtKB-KW"/>
</dbReference>
<dbReference type="PANTHER" id="PTHR11390:SF21">
    <property type="entry name" value="DNA TOPOISOMERASE 3-ALPHA"/>
    <property type="match status" value="1"/>
</dbReference>
<keyword evidence="8 11" id="KW-0238">DNA-binding</keyword>
<keyword evidence="18" id="KW-1185">Reference proteome</keyword>
<dbReference type="CDD" id="cd03362">
    <property type="entry name" value="TOPRIM_TopoIA_TopoIII"/>
    <property type="match status" value="1"/>
</dbReference>
<dbReference type="Proteomes" id="UP000663879">
    <property type="component" value="Unassembled WGS sequence"/>
</dbReference>
<sequence>MLRILNVAEKNDAAKSIAALLSKGTSRMRNGDSPFNKIYEFEFNVFNQRCLMAMTSVSGHLLSLEFTNEYKGWKNCDPVELFHARVEKHCPEDYKKIKQTLEREVRSCNKLIIWTDCDREGENIGYEIIDVCTAVKRNIDVYRAIFSEITAPSIARSMANLQRPNKLISDAVDVRMELDLRIGAAFTRFQTLRLQKVFPNQLGENLISYGSCQFPTLGFVVERYKDRENFISEPFWKIVVLHEHEKEKVEFSWERVRLFDYKVCEMFYNRLINNPTATVQSVTNKPKNKWRPVALDTIELEKSASRKLKISAKETMKIAEKLYTQGLISYPRTETNIFPKDFNLSGLIENQINDANWGEFAQRIVNRPNPRNGVKSDQAHPPIHPTKYSNNLQGNEKKIYEFIVRHFLACCSADAKGSETTVTIDICNEKFTASGLMVLERNYLDVYPYEKWSDKEIPVFERNLVFTPKSIQLKEGKTEAPRLLTEADLIALMEKHGIGTDATHAEHIETIKERNYVTIDQNLFVPAELGLGLVEGYDSMGYAMSKPNLRSELEKDLQAICDGKKTKEQVLTAQIKAYEDCFKDAKANVEKLDQALSKYYGNPALFVQDTSTMLPAVLECSCKSSMVLRTKKDGKGFYLGCRGYPNCNNAIWFPSFVKQATTTDEFCQNCHPKKIRKIKFKLERGSVNYTIPTDYTTCIVCDANFREALELDISMNRRTQNTSNSITSSSRHETTQSTNFTSTRSYSTTNQLPTRSQPQAARSITNSDFNDDDDSGNPIVCNCGDPALLLTVRKDGPNQGKQFYKCQKQHNACQFFIWADGASNTSIQNNSYSNNSNNSSNFGRSQPASRYDQSKTNSGGVNCNCGEDAKLLTTQKPGPNQGRKFYTCAQNNCDFFEWEDQPGSGSAPKDFGKKTKSPKSFKKTRDTSINEPKRRKCGNCGEEGHNKKNCPND</sequence>
<feature type="compositionally biased region" description="Low complexity" evidence="12">
    <location>
        <begin position="829"/>
        <end position="845"/>
    </location>
</feature>
<feature type="domain" description="CCHC-type" evidence="13">
    <location>
        <begin position="935"/>
        <end position="952"/>
    </location>
</feature>
<dbReference type="CDD" id="cd00186">
    <property type="entry name" value="TOP1Ac"/>
    <property type="match status" value="1"/>
</dbReference>
<dbReference type="SMART" id="SM00493">
    <property type="entry name" value="TOPRIM"/>
    <property type="match status" value="1"/>
</dbReference>
<dbReference type="InterPro" id="IPR013825">
    <property type="entry name" value="Topo_IA_cen_sub2"/>
</dbReference>
<comment type="function">
    <text evidence="11">Introduces a single-strand break via transesterification at a target site in duplex DNA. Releases the supercoiling and torsional tension of DNA introduced during the DNA replication and transcription by transiently cleaving and rejoining one strand of the DNA duplex. The scissile phosphodiester is attacked by the catalytic tyrosine of the enzyme, resulting in the formation of a DNA-(5'-phosphotyrosyl)-enzyme intermediate and the expulsion of a 3'-OH DNA strand.</text>
</comment>
<evidence type="ECO:0000256" key="2">
    <source>
        <dbReference type="ARBA" id="ARBA00009446"/>
    </source>
</evidence>
<evidence type="ECO:0000313" key="17">
    <source>
        <dbReference type="EMBL" id="CAF1030965.1"/>
    </source>
</evidence>
<dbReference type="FunFam" id="3.40.50.140:FF:000003">
    <property type="entry name" value="DNA topoisomerase"/>
    <property type="match status" value="1"/>
</dbReference>